<dbReference type="Pfam" id="PF03661">
    <property type="entry name" value="TMEM33_Pom33"/>
    <property type="match status" value="1"/>
</dbReference>
<feature type="transmembrane region" description="Helical" evidence="7">
    <location>
        <begin position="136"/>
        <end position="156"/>
    </location>
</feature>
<gene>
    <name evidence="8" type="ORF">SteCoe_35087</name>
    <name evidence="9" type="ORF">SteCoe_8054</name>
</gene>
<reference evidence="9 10" key="1">
    <citation type="submission" date="2016-11" db="EMBL/GenBank/DDBJ databases">
        <title>The macronuclear genome of Stentor coeruleus: a giant cell with tiny introns.</title>
        <authorList>
            <person name="Slabodnick M."/>
            <person name="Ruby J.G."/>
            <person name="Reiff S.B."/>
            <person name="Swart E.C."/>
            <person name="Gosai S."/>
            <person name="Prabakaran S."/>
            <person name="Witkowska E."/>
            <person name="Larue G.E."/>
            <person name="Fisher S."/>
            <person name="Freeman R.M."/>
            <person name="Gunawardena J."/>
            <person name="Chu W."/>
            <person name="Stover N.A."/>
            <person name="Gregory B.D."/>
            <person name="Nowacki M."/>
            <person name="Derisi J."/>
            <person name="Roy S.W."/>
            <person name="Marshall W.F."/>
            <person name="Sood P."/>
        </authorList>
    </citation>
    <scope>NUCLEOTIDE SEQUENCE [LARGE SCALE GENOMIC DNA]</scope>
    <source>
        <strain evidence="9">WM001</strain>
    </source>
</reference>
<proteinExistence type="inferred from homology"/>
<evidence type="ECO:0000256" key="4">
    <source>
        <dbReference type="ARBA" id="ARBA00022989"/>
    </source>
</evidence>
<dbReference type="PANTHER" id="PTHR12703:SF4">
    <property type="entry name" value="TRANSMEMBRANE PROTEIN 33"/>
    <property type="match status" value="1"/>
</dbReference>
<comment type="similarity">
    <text evidence="2">Belongs to the PER33/POM33 family.</text>
</comment>
<feature type="transmembrane region" description="Helical" evidence="7">
    <location>
        <begin position="204"/>
        <end position="227"/>
    </location>
</feature>
<keyword evidence="3 7" id="KW-0812">Transmembrane</keyword>
<protein>
    <submittedName>
        <fullName evidence="9">Uncharacterized protein</fullName>
    </submittedName>
</protein>
<dbReference type="Proteomes" id="UP000187209">
    <property type="component" value="Unassembled WGS sequence"/>
</dbReference>
<dbReference type="EMBL" id="MPUH01001454">
    <property type="protein sequence ID" value="OMJ67686.1"/>
    <property type="molecule type" value="Genomic_DNA"/>
</dbReference>
<dbReference type="GO" id="GO:0061024">
    <property type="term" value="P:membrane organization"/>
    <property type="evidence" value="ECO:0007669"/>
    <property type="project" value="TreeGrafter"/>
</dbReference>
<evidence type="ECO:0000256" key="2">
    <source>
        <dbReference type="ARBA" id="ARBA00007322"/>
    </source>
</evidence>
<comment type="caution">
    <text evidence="9">The sequence shown here is derived from an EMBL/GenBank/DDBJ whole genome shotgun (WGS) entry which is preliminary data.</text>
</comment>
<comment type="subcellular location">
    <subcellularLocation>
        <location evidence="1">Membrane</location>
        <topology evidence="1">Multi-pass membrane protein</topology>
    </subcellularLocation>
</comment>
<evidence type="ECO:0000256" key="7">
    <source>
        <dbReference type="SAM" id="Phobius"/>
    </source>
</evidence>
<dbReference type="EMBL" id="MPUH01000119">
    <property type="protein sequence ID" value="OMJ89691.1"/>
    <property type="molecule type" value="Genomic_DNA"/>
</dbReference>
<dbReference type="GO" id="GO:0071786">
    <property type="term" value="P:endoplasmic reticulum tubular network organization"/>
    <property type="evidence" value="ECO:0007669"/>
    <property type="project" value="TreeGrafter"/>
</dbReference>
<dbReference type="GO" id="GO:0005783">
    <property type="term" value="C:endoplasmic reticulum"/>
    <property type="evidence" value="ECO:0007669"/>
    <property type="project" value="TreeGrafter"/>
</dbReference>
<name>A0A1R2CL30_9CILI</name>
<feature type="transmembrane region" description="Helical" evidence="7">
    <location>
        <begin position="83"/>
        <end position="116"/>
    </location>
</feature>
<dbReference type="AlphaFoldDB" id="A0A1R2CL30"/>
<sequence>MAARGFENFDFSKSQEWLNYYENNVYPKPDYARLQKLKQKWYKEHIDKNYNPNPIPQTNPRQNEERPRQAYGNSLPPPSSMQILQALLFFLSVPAMFFGKTLHLIICGHLAGIIHYHNMPKMNLEYWRPVISDDNLHSIAFALLFLVLPTNALWIVPVYLGTLVYVPDIIIRSSYFPQKIKDLANRFETKKLAILQSRADCEAWVGFGLIILTILGYSHWISPVIYWQYTRMRYMLNHFTKITFANIRVKGDQTLTNKPGIGMAWEKVKYFCNWLCAVEANPQPSSCQIF</sequence>
<accession>A0A1R2CL30</accession>
<feature type="compositionally biased region" description="Polar residues" evidence="6">
    <location>
        <begin position="50"/>
        <end position="61"/>
    </location>
</feature>
<dbReference type="PANTHER" id="PTHR12703">
    <property type="entry name" value="TRANSMEMBRANE PROTEIN 33"/>
    <property type="match status" value="1"/>
</dbReference>
<keyword evidence="5 7" id="KW-0472">Membrane</keyword>
<keyword evidence="10" id="KW-1185">Reference proteome</keyword>
<evidence type="ECO:0000256" key="6">
    <source>
        <dbReference type="SAM" id="MobiDB-lite"/>
    </source>
</evidence>
<keyword evidence="4 7" id="KW-1133">Transmembrane helix</keyword>
<evidence type="ECO:0000256" key="5">
    <source>
        <dbReference type="ARBA" id="ARBA00023136"/>
    </source>
</evidence>
<evidence type="ECO:0000256" key="1">
    <source>
        <dbReference type="ARBA" id="ARBA00004141"/>
    </source>
</evidence>
<evidence type="ECO:0000313" key="9">
    <source>
        <dbReference type="EMBL" id="OMJ89691.1"/>
    </source>
</evidence>
<dbReference type="InterPro" id="IPR005344">
    <property type="entry name" value="TMEM33/Pom33"/>
</dbReference>
<dbReference type="GO" id="GO:0016020">
    <property type="term" value="C:membrane"/>
    <property type="evidence" value="ECO:0007669"/>
    <property type="project" value="UniProtKB-SubCell"/>
</dbReference>
<organism evidence="9 10">
    <name type="scientific">Stentor coeruleus</name>
    <dbReference type="NCBI Taxonomy" id="5963"/>
    <lineage>
        <taxon>Eukaryota</taxon>
        <taxon>Sar</taxon>
        <taxon>Alveolata</taxon>
        <taxon>Ciliophora</taxon>
        <taxon>Postciliodesmatophora</taxon>
        <taxon>Heterotrichea</taxon>
        <taxon>Heterotrichida</taxon>
        <taxon>Stentoridae</taxon>
        <taxon>Stentor</taxon>
    </lineage>
</organism>
<evidence type="ECO:0000313" key="8">
    <source>
        <dbReference type="EMBL" id="OMJ67686.1"/>
    </source>
</evidence>
<evidence type="ECO:0000256" key="3">
    <source>
        <dbReference type="ARBA" id="ARBA00022692"/>
    </source>
</evidence>
<feature type="region of interest" description="Disordered" evidence="6">
    <location>
        <begin position="48"/>
        <end position="73"/>
    </location>
</feature>
<dbReference type="InterPro" id="IPR051645">
    <property type="entry name" value="PER33/POM33_regulator"/>
</dbReference>
<evidence type="ECO:0000313" key="10">
    <source>
        <dbReference type="Proteomes" id="UP000187209"/>
    </source>
</evidence>
<dbReference type="OrthoDB" id="2423701at2759"/>